<dbReference type="PANTHER" id="PTHR33446">
    <property type="entry name" value="PROTEIN TONB-RELATED"/>
    <property type="match status" value="1"/>
</dbReference>
<comment type="similarity">
    <text evidence="2">Belongs to the TonB family.</text>
</comment>
<dbReference type="PROSITE" id="PS52015">
    <property type="entry name" value="TONB_CTD"/>
    <property type="match status" value="1"/>
</dbReference>
<comment type="subcellular location">
    <subcellularLocation>
        <location evidence="1">Cell inner membrane</location>
        <topology evidence="1">Single-pass membrane protein</topology>
        <orientation evidence="1">Periplasmic side</orientation>
    </subcellularLocation>
</comment>
<evidence type="ECO:0000256" key="10">
    <source>
        <dbReference type="SAM" id="MobiDB-lite"/>
    </source>
</evidence>
<dbReference type="GO" id="GO:0055085">
    <property type="term" value="P:transmembrane transport"/>
    <property type="evidence" value="ECO:0007669"/>
    <property type="project" value="InterPro"/>
</dbReference>
<dbReference type="GO" id="GO:0015891">
    <property type="term" value="P:siderophore transport"/>
    <property type="evidence" value="ECO:0007669"/>
    <property type="project" value="InterPro"/>
</dbReference>
<dbReference type="NCBIfam" id="TIGR01352">
    <property type="entry name" value="tonB_Cterm"/>
    <property type="match status" value="1"/>
</dbReference>
<feature type="domain" description="TonB C-terminal" evidence="12">
    <location>
        <begin position="143"/>
        <end position="235"/>
    </location>
</feature>
<dbReference type="InterPro" id="IPR006260">
    <property type="entry name" value="TonB/TolA_C"/>
</dbReference>
<dbReference type="GO" id="GO:0030288">
    <property type="term" value="C:outer membrane-bounded periplasmic space"/>
    <property type="evidence" value="ECO:0007669"/>
    <property type="project" value="InterPro"/>
</dbReference>
<dbReference type="EMBL" id="JACDUS010000008">
    <property type="protein sequence ID" value="MBA2882322.1"/>
    <property type="molecule type" value="Genomic_DNA"/>
</dbReference>
<dbReference type="InterPro" id="IPR003538">
    <property type="entry name" value="TonB"/>
</dbReference>
<dbReference type="RefSeq" id="WP_181551960.1">
    <property type="nucleotide sequence ID" value="NZ_JACDUS010000008.1"/>
</dbReference>
<keyword evidence="14" id="KW-1185">Reference proteome</keyword>
<name>A0A7W0CAT4_9BACT</name>
<reference evidence="13 14" key="1">
    <citation type="submission" date="2020-07" db="EMBL/GenBank/DDBJ databases">
        <title>Genomic Encyclopedia of Type Strains, Phase IV (KMG-IV): sequencing the most valuable type-strain genomes for metagenomic binning, comparative biology and taxonomic classification.</title>
        <authorList>
            <person name="Goeker M."/>
        </authorList>
    </citation>
    <scope>NUCLEOTIDE SEQUENCE [LARGE SCALE GENOMIC DNA]</scope>
    <source>
        <strain evidence="13 14">DSM 17721</strain>
    </source>
</reference>
<dbReference type="InterPro" id="IPR037682">
    <property type="entry name" value="TonB_C"/>
</dbReference>
<organism evidence="13 14">
    <name type="scientific">Desulfosalsimonas propionicica</name>
    <dbReference type="NCBI Taxonomy" id="332175"/>
    <lineage>
        <taxon>Bacteria</taxon>
        <taxon>Pseudomonadati</taxon>
        <taxon>Thermodesulfobacteriota</taxon>
        <taxon>Desulfobacteria</taxon>
        <taxon>Desulfobacterales</taxon>
        <taxon>Desulfosalsimonadaceae</taxon>
        <taxon>Desulfosalsimonas</taxon>
    </lineage>
</organism>
<dbReference type="GO" id="GO:0098797">
    <property type="term" value="C:plasma membrane protein complex"/>
    <property type="evidence" value="ECO:0007669"/>
    <property type="project" value="TreeGrafter"/>
</dbReference>
<evidence type="ECO:0000256" key="5">
    <source>
        <dbReference type="ARBA" id="ARBA00022519"/>
    </source>
</evidence>
<dbReference type="GO" id="GO:0015031">
    <property type="term" value="P:protein transport"/>
    <property type="evidence" value="ECO:0007669"/>
    <property type="project" value="UniProtKB-KW"/>
</dbReference>
<feature type="compositionally biased region" description="Basic and acidic residues" evidence="10">
    <location>
        <begin position="124"/>
        <end position="138"/>
    </location>
</feature>
<evidence type="ECO:0000256" key="3">
    <source>
        <dbReference type="ARBA" id="ARBA00022448"/>
    </source>
</evidence>
<evidence type="ECO:0000256" key="8">
    <source>
        <dbReference type="ARBA" id="ARBA00022989"/>
    </source>
</evidence>
<accession>A0A7W0CAT4</accession>
<keyword evidence="5" id="KW-0997">Cell inner membrane</keyword>
<dbReference type="Proteomes" id="UP000525298">
    <property type="component" value="Unassembled WGS sequence"/>
</dbReference>
<evidence type="ECO:0000256" key="6">
    <source>
        <dbReference type="ARBA" id="ARBA00022692"/>
    </source>
</evidence>
<evidence type="ECO:0000313" key="14">
    <source>
        <dbReference type="Proteomes" id="UP000525298"/>
    </source>
</evidence>
<evidence type="ECO:0000259" key="12">
    <source>
        <dbReference type="PROSITE" id="PS52015"/>
    </source>
</evidence>
<evidence type="ECO:0000256" key="4">
    <source>
        <dbReference type="ARBA" id="ARBA00022475"/>
    </source>
</evidence>
<evidence type="ECO:0000256" key="7">
    <source>
        <dbReference type="ARBA" id="ARBA00022927"/>
    </source>
</evidence>
<dbReference type="GO" id="GO:0031992">
    <property type="term" value="F:energy transducer activity"/>
    <property type="evidence" value="ECO:0007669"/>
    <property type="project" value="InterPro"/>
</dbReference>
<keyword evidence="6 11" id="KW-0812">Transmembrane</keyword>
<dbReference type="Pfam" id="PF03544">
    <property type="entry name" value="TonB_C"/>
    <property type="match status" value="1"/>
</dbReference>
<keyword evidence="9 11" id="KW-0472">Membrane</keyword>
<gene>
    <name evidence="13" type="ORF">HNR65_002664</name>
</gene>
<keyword evidence="3" id="KW-0813">Transport</keyword>
<evidence type="ECO:0000256" key="11">
    <source>
        <dbReference type="SAM" id="Phobius"/>
    </source>
</evidence>
<evidence type="ECO:0000256" key="9">
    <source>
        <dbReference type="ARBA" id="ARBA00023136"/>
    </source>
</evidence>
<dbReference type="PANTHER" id="PTHR33446:SF2">
    <property type="entry name" value="PROTEIN TONB"/>
    <property type="match status" value="1"/>
</dbReference>
<keyword evidence="8 11" id="KW-1133">Transmembrane helix</keyword>
<evidence type="ECO:0000313" key="13">
    <source>
        <dbReference type="EMBL" id="MBA2882322.1"/>
    </source>
</evidence>
<keyword evidence="7" id="KW-0653">Protein transport</keyword>
<comment type="caution">
    <text evidence="13">The sequence shown here is derived from an EMBL/GenBank/DDBJ whole genome shotgun (WGS) entry which is preliminary data.</text>
</comment>
<sequence>MSAYPMAGFIKYFQNINWLFWMLVIFSVGLHLGLFWQFRQMSPSSPEKVIEVTVDTAAEPEGRPVPKPPARPPDPAPAADAPTPDAPRLPEIPTQEPAVPEAKQPEVVPEQVAQWQGPETFETAEDRPEPRRPARPNKDVMAAYFSGLRAAIERNKQYPGFARQRRQEGRVIVSFHVDSKGRVSDPEVMESSGFSSLDNAAVEAVRAAGPFDPPPPAAGDPPIGLEIPIVFQLRR</sequence>
<dbReference type="PRINTS" id="PR01374">
    <property type="entry name" value="TONBPROTEIN"/>
</dbReference>
<feature type="compositionally biased region" description="Pro residues" evidence="10">
    <location>
        <begin position="63"/>
        <end position="76"/>
    </location>
</feature>
<keyword evidence="4" id="KW-1003">Cell membrane</keyword>
<dbReference type="Gene3D" id="3.30.1150.10">
    <property type="match status" value="1"/>
</dbReference>
<proteinExistence type="inferred from homology"/>
<evidence type="ECO:0000256" key="1">
    <source>
        <dbReference type="ARBA" id="ARBA00004383"/>
    </source>
</evidence>
<dbReference type="AlphaFoldDB" id="A0A7W0CAT4"/>
<feature type="region of interest" description="Disordered" evidence="10">
    <location>
        <begin position="57"/>
        <end position="138"/>
    </location>
</feature>
<dbReference type="InterPro" id="IPR051045">
    <property type="entry name" value="TonB-dependent_transducer"/>
</dbReference>
<dbReference type="SUPFAM" id="SSF74653">
    <property type="entry name" value="TolA/TonB C-terminal domain"/>
    <property type="match status" value="1"/>
</dbReference>
<feature type="transmembrane region" description="Helical" evidence="11">
    <location>
        <begin position="18"/>
        <end position="38"/>
    </location>
</feature>
<protein>
    <submittedName>
        <fullName evidence="13">Protein TonB</fullName>
    </submittedName>
</protein>
<evidence type="ECO:0000256" key="2">
    <source>
        <dbReference type="ARBA" id="ARBA00006555"/>
    </source>
</evidence>